<feature type="region of interest" description="Disordered" evidence="1">
    <location>
        <begin position="1"/>
        <end position="21"/>
    </location>
</feature>
<feature type="compositionally biased region" description="Low complexity" evidence="1">
    <location>
        <begin position="425"/>
        <end position="434"/>
    </location>
</feature>
<evidence type="ECO:0000256" key="1">
    <source>
        <dbReference type="SAM" id="MobiDB-lite"/>
    </source>
</evidence>
<accession>A0ABR3WAD2</accession>
<sequence>MLAQERARGVSPATEKRLKQHETNAKFTLKDFMREIPKPKKPVPAGKETPLPSTVLLPRELQDLAEGWGVGQVSTFNLIIPTELPGDSPQGTTSPHEWVKTQYSHCVIPELGEQYDFTADSQTFFCLRDIHNGRVTLRNRQSPSDDQVFNIASRWIRLEEKDRPASDGYLANGDIFIATSLPLTEDKTVLEQYIEENKHEQLDPSHYIPRCKYSVHFVGKPRSREDATMAGRVNVGSVLVRNTSTGDVIFLDTGGRTTRSGRAAQAGDALRTWLDFQRQEHPDTDFGPISEEDPLIIDIDKETRPAFRSVHALVSATLLLRRRITNWGHVKEFRAGGVAKSELMAKEALRNISGWLGLESKAMGGEQIKNKPSNPKSSFVLYSYQKSLGGRGRPLPMSQRIASAKQGEAAVYVAGKDDSSDDGSDSIQASVSSSQKTVRFSEDIADEEEAADSEVVSSDEGTTDGEKKDDQDDDQT</sequence>
<evidence type="ECO:0000313" key="3">
    <source>
        <dbReference type="Proteomes" id="UP001583177"/>
    </source>
</evidence>
<organism evidence="2 3">
    <name type="scientific">Diaporthe australafricana</name>
    <dbReference type="NCBI Taxonomy" id="127596"/>
    <lineage>
        <taxon>Eukaryota</taxon>
        <taxon>Fungi</taxon>
        <taxon>Dikarya</taxon>
        <taxon>Ascomycota</taxon>
        <taxon>Pezizomycotina</taxon>
        <taxon>Sordariomycetes</taxon>
        <taxon>Sordariomycetidae</taxon>
        <taxon>Diaporthales</taxon>
        <taxon>Diaporthaceae</taxon>
        <taxon>Diaporthe</taxon>
    </lineage>
</organism>
<dbReference type="EMBL" id="JAWRVE010000119">
    <property type="protein sequence ID" value="KAL1856826.1"/>
    <property type="molecule type" value="Genomic_DNA"/>
</dbReference>
<feature type="region of interest" description="Disordered" evidence="1">
    <location>
        <begin position="415"/>
        <end position="476"/>
    </location>
</feature>
<protein>
    <submittedName>
        <fullName evidence="2">Uncharacterized protein</fullName>
    </submittedName>
</protein>
<keyword evidence="3" id="KW-1185">Reference proteome</keyword>
<reference evidence="2 3" key="1">
    <citation type="journal article" date="2024" name="IMA Fungus">
        <title>IMA Genome - F19 : A genome assembly and annotation guide to empower mycologists, including annotated draft genome sequences of Ceratocystis pirilliformis, Diaporthe australafricana, Fusarium ophioides, Paecilomyces lecythidis, and Sporothrix stenoceras.</title>
        <authorList>
            <person name="Aylward J."/>
            <person name="Wilson A.M."/>
            <person name="Visagie C.M."/>
            <person name="Spraker J."/>
            <person name="Barnes I."/>
            <person name="Buitendag C."/>
            <person name="Ceriani C."/>
            <person name="Del Mar Angel L."/>
            <person name="du Plessis D."/>
            <person name="Fuchs T."/>
            <person name="Gasser K."/>
            <person name="Kramer D."/>
            <person name="Li W."/>
            <person name="Munsamy K."/>
            <person name="Piso A."/>
            <person name="Price J.L."/>
            <person name="Sonnekus B."/>
            <person name="Thomas C."/>
            <person name="van der Nest A."/>
            <person name="van Dijk A."/>
            <person name="van Heerden A."/>
            <person name="van Vuuren N."/>
            <person name="Yilmaz N."/>
            <person name="Duong T.A."/>
            <person name="van der Merwe N.A."/>
            <person name="Wingfield M.J."/>
            <person name="Wingfield B.D."/>
        </authorList>
    </citation>
    <scope>NUCLEOTIDE SEQUENCE [LARGE SCALE GENOMIC DNA]</scope>
    <source>
        <strain evidence="2 3">CMW 18300</strain>
    </source>
</reference>
<comment type="caution">
    <text evidence="2">The sequence shown here is derived from an EMBL/GenBank/DDBJ whole genome shotgun (WGS) entry which is preliminary data.</text>
</comment>
<feature type="compositionally biased region" description="Acidic residues" evidence="1">
    <location>
        <begin position="443"/>
        <end position="452"/>
    </location>
</feature>
<gene>
    <name evidence="2" type="ORF">Daus18300_010589</name>
</gene>
<proteinExistence type="predicted"/>
<evidence type="ECO:0000313" key="2">
    <source>
        <dbReference type="EMBL" id="KAL1856826.1"/>
    </source>
</evidence>
<name>A0ABR3WAD2_9PEZI</name>
<dbReference type="Proteomes" id="UP001583177">
    <property type="component" value="Unassembled WGS sequence"/>
</dbReference>